<reference evidence="1" key="1">
    <citation type="submission" date="2022-04" db="EMBL/GenBank/DDBJ databases">
        <title>Roseomonas acroporae sp. nov., isolated from coral Acropora digitifera.</title>
        <authorList>
            <person name="Sun H."/>
        </authorList>
    </citation>
    <scope>NUCLEOTIDE SEQUENCE</scope>
    <source>
        <strain evidence="1">NAR14</strain>
    </source>
</reference>
<dbReference type="EMBL" id="JALPRX010000136">
    <property type="protein sequence ID" value="MCK8787642.1"/>
    <property type="molecule type" value="Genomic_DNA"/>
</dbReference>
<proteinExistence type="predicted"/>
<evidence type="ECO:0000313" key="2">
    <source>
        <dbReference type="Proteomes" id="UP001139516"/>
    </source>
</evidence>
<dbReference type="AlphaFoldDB" id="A0A9X1YD83"/>
<name>A0A9X1YD83_9PROT</name>
<sequence length="103" mass="10828">MPADAFTAMVGVLHRDPNLSVAAVYTAPGGVATPVRVVRANLDTDTSGSGSPVAQSIAVFEVLKAALPGPPVKNATLAVGGEMLRVYQFGQDELRLCWRLFCQ</sequence>
<dbReference type="Proteomes" id="UP001139516">
    <property type="component" value="Unassembled WGS sequence"/>
</dbReference>
<dbReference type="RefSeq" id="WP_248669692.1">
    <property type="nucleotide sequence ID" value="NZ_JALPRX010000136.1"/>
</dbReference>
<keyword evidence="2" id="KW-1185">Reference proteome</keyword>
<evidence type="ECO:0000313" key="1">
    <source>
        <dbReference type="EMBL" id="MCK8787642.1"/>
    </source>
</evidence>
<protein>
    <submittedName>
        <fullName evidence="1">Uncharacterized protein</fullName>
    </submittedName>
</protein>
<comment type="caution">
    <text evidence="1">The sequence shown here is derived from an EMBL/GenBank/DDBJ whole genome shotgun (WGS) entry which is preliminary data.</text>
</comment>
<dbReference type="GO" id="GO:0019068">
    <property type="term" value="P:virion assembly"/>
    <property type="evidence" value="ECO:0007669"/>
    <property type="project" value="InterPro"/>
</dbReference>
<gene>
    <name evidence="1" type="ORF">M0638_25065</name>
</gene>
<dbReference type="Pfam" id="PF05354">
    <property type="entry name" value="Phage_attach"/>
    <property type="match status" value="1"/>
</dbReference>
<accession>A0A9X1YD83</accession>
<dbReference type="InterPro" id="IPR008018">
    <property type="entry name" value="Phage_tail_attach_FII"/>
</dbReference>
<organism evidence="1 2">
    <name type="scientific">Roseomonas acroporae</name>
    <dbReference type="NCBI Taxonomy" id="2937791"/>
    <lineage>
        <taxon>Bacteria</taxon>
        <taxon>Pseudomonadati</taxon>
        <taxon>Pseudomonadota</taxon>
        <taxon>Alphaproteobacteria</taxon>
        <taxon>Acetobacterales</taxon>
        <taxon>Roseomonadaceae</taxon>
        <taxon>Roseomonas</taxon>
    </lineage>
</organism>